<keyword evidence="8" id="KW-1185">Reference proteome</keyword>
<sequence length="674" mass="70899">MFGAPSQNQNGATGHGRINANDFMMGDVDLDHFLDNYLTTQFGQGDANAAQAQARRVEPVGALPIGLGSGMQPGMNLGFGSMGMGMGMGTMQGVNMNLSSMPGTASNPLASLALLQQQQQQQQQLMLQQLAGAQHAFTPGAGASKSAITAKNARKGRGSAAGKHSKKSEPELSSSDQSDSEDDGSGSEGEPKNRKKLQLSGGADDAERRHQALQEKNRRAQRRFRERQKNKLHDLHKQIDELTAKVGTLQSENSALHSRTNILEKVLDMRNEQIQVMQETKEASGYLGAEEDTAALQGVGGNLVQLTPETIKDLGSEQIYKIYQMYVKELSVLLTESSNGADPTSESSQQLEVLVKDLSMMIMRLGVIKPLETRKFIVVSRQYLGNTETEVIELWKNVMKSIELAEHQQREVVELKRMFLQKIEPIMEERKLLNVQIQSNLPHDTFATKNALTYIKAHEAVIKLRDNLRAEQHVVLEFAVAVFRGVFKPWQMATLLVKCYPAVPDALGIASALAVELGEPDMPMSRQLTLHLGGYLEGNGGAAGAGALMALGTSVGPSSGAPTGAMSGLASFNAATSGFPHLPGGATAMGGMSGLAVGAAAMGGMSGQPGGSAVMGGMNRMGGLMGSATGLGSLGGMSSLGTLAGVAGSMQSGGSGVGLPGASLLGAGSGGLRP</sequence>
<evidence type="ECO:0000256" key="5">
    <source>
        <dbReference type="SAM" id="MobiDB-lite"/>
    </source>
</evidence>
<dbReference type="EMBL" id="BEGY01000046">
    <property type="protein sequence ID" value="GAX79845.1"/>
    <property type="molecule type" value="Genomic_DNA"/>
</dbReference>
<evidence type="ECO:0000259" key="6">
    <source>
        <dbReference type="PROSITE" id="PS50217"/>
    </source>
</evidence>
<dbReference type="Proteomes" id="UP000232323">
    <property type="component" value="Unassembled WGS sequence"/>
</dbReference>
<evidence type="ECO:0000256" key="2">
    <source>
        <dbReference type="ARBA" id="ARBA00023015"/>
    </source>
</evidence>
<dbReference type="AlphaFoldDB" id="A0A250X9R9"/>
<dbReference type="InterPro" id="IPR051027">
    <property type="entry name" value="bZIP_transcription_factors"/>
</dbReference>
<keyword evidence="2" id="KW-0805">Transcription regulation</keyword>
<dbReference type="GO" id="GO:0003700">
    <property type="term" value="F:DNA-binding transcription factor activity"/>
    <property type="evidence" value="ECO:0007669"/>
    <property type="project" value="InterPro"/>
</dbReference>
<gene>
    <name evidence="7" type="ORF">CEUSTIGMA_g7285.t1</name>
</gene>
<dbReference type="OrthoDB" id="548708at2759"/>
<comment type="caution">
    <text evidence="7">The sequence shown here is derived from an EMBL/GenBank/DDBJ whole genome shotgun (WGS) entry which is preliminary data.</text>
</comment>
<feature type="domain" description="BZIP" evidence="6">
    <location>
        <begin position="207"/>
        <end position="270"/>
    </location>
</feature>
<dbReference type="InterPro" id="IPR046347">
    <property type="entry name" value="bZIP_sf"/>
</dbReference>
<keyword evidence="4" id="KW-0539">Nucleus</keyword>
<evidence type="ECO:0000313" key="8">
    <source>
        <dbReference type="Proteomes" id="UP000232323"/>
    </source>
</evidence>
<evidence type="ECO:0000256" key="4">
    <source>
        <dbReference type="ARBA" id="ARBA00023242"/>
    </source>
</evidence>
<name>A0A250X9R9_9CHLO</name>
<feature type="region of interest" description="Disordered" evidence="5">
    <location>
        <begin position="138"/>
        <end position="233"/>
    </location>
</feature>
<comment type="subcellular location">
    <subcellularLocation>
        <location evidence="1">Nucleus</location>
    </subcellularLocation>
</comment>
<dbReference type="Gene3D" id="1.20.5.170">
    <property type="match status" value="1"/>
</dbReference>
<evidence type="ECO:0000256" key="1">
    <source>
        <dbReference type="ARBA" id="ARBA00004123"/>
    </source>
</evidence>
<dbReference type="PROSITE" id="PS50217">
    <property type="entry name" value="BZIP"/>
    <property type="match status" value="1"/>
</dbReference>
<protein>
    <recommendedName>
        <fullName evidence="6">BZIP domain-containing protein</fullName>
    </recommendedName>
</protein>
<keyword evidence="3" id="KW-0804">Transcription</keyword>
<dbReference type="InterPro" id="IPR004827">
    <property type="entry name" value="bZIP"/>
</dbReference>
<evidence type="ECO:0000313" key="7">
    <source>
        <dbReference type="EMBL" id="GAX79845.1"/>
    </source>
</evidence>
<feature type="compositionally biased region" description="Basic and acidic residues" evidence="5">
    <location>
        <begin position="205"/>
        <end position="218"/>
    </location>
</feature>
<dbReference type="GO" id="GO:0005634">
    <property type="term" value="C:nucleus"/>
    <property type="evidence" value="ECO:0007669"/>
    <property type="project" value="UniProtKB-SubCell"/>
</dbReference>
<reference evidence="7 8" key="1">
    <citation type="submission" date="2017-08" db="EMBL/GenBank/DDBJ databases">
        <title>Acidophilic green algal genome provides insights into adaptation to an acidic environment.</title>
        <authorList>
            <person name="Hirooka S."/>
            <person name="Hirose Y."/>
            <person name="Kanesaki Y."/>
            <person name="Higuchi S."/>
            <person name="Fujiwara T."/>
            <person name="Onuma R."/>
            <person name="Era A."/>
            <person name="Ohbayashi R."/>
            <person name="Uzuka A."/>
            <person name="Nozaki H."/>
            <person name="Yoshikawa H."/>
            <person name="Miyagishima S.Y."/>
        </authorList>
    </citation>
    <scope>NUCLEOTIDE SEQUENCE [LARGE SCALE GENOMIC DNA]</scope>
    <source>
        <strain evidence="7 8">NIES-2499</strain>
    </source>
</reference>
<evidence type="ECO:0000256" key="3">
    <source>
        <dbReference type="ARBA" id="ARBA00023163"/>
    </source>
</evidence>
<dbReference type="STRING" id="1157962.A0A250X9R9"/>
<dbReference type="SUPFAM" id="SSF57959">
    <property type="entry name" value="Leucine zipper domain"/>
    <property type="match status" value="1"/>
</dbReference>
<proteinExistence type="predicted"/>
<accession>A0A250X9R9</accession>
<organism evidence="7 8">
    <name type="scientific">Chlamydomonas eustigma</name>
    <dbReference type="NCBI Taxonomy" id="1157962"/>
    <lineage>
        <taxon>Eukaryota</taxon>
        <taxon>Viridiplantae</taxon>
        <taxon>Chlorophyta</taxon>
        <taxon>core chlorophytes</taxon>
        <taxon>Chlorophyceae</taxon>
        <taxon>CS clade</taxon>
        <taxon>Chlamydomonadales</taxon>
        <taxon>Chlamydomonadaceae</taxon>
        <taxon>Chlamydomonas</taxon>
    </lineage>
</organism>
<dbReference type="SMART" id="SM00338">
    <property type="entry name" value="BRLZ"/>
    <property type="match status" value="1"/>
</dbReference>
<dbReference type="PANTHER" id="PTHR19304">
    <property type="entry name" value="CYCLIC-AMP RESPONSE ELEMENT BINDING PROTEIN"/>
    <property type="match status" value="1"/>
</dbReference>